<protein>
    <recommendedName>
        <fullName evidence="2">SPOR domain-containing protein</fullName>
    </recommendedName>
</protein>
<keyword evidence="4" id="KW-1185">Reference proteome</keyword>
<dbReference type="SUPFAM" id="SSF110997">
    <property type="entry name" value="Sporulation related repeat"/>
    <property type="match status" value="1"/>
</dbReference>
<dbReference type="InterPro" id="IPR036680">
    <property type="entry name" value="SPOR-like_sf"/>
</dbReference>
<gene>
    <name evidence="3" type="ORF">OSO01_02560</name>
</gene>
<dbReference type="InterPro" id="IPR007730">
    <property type="entry name" value="SPOR-like_dom"/>
</dbReference>
<organism evidence="3 4">
    <name type="scientific">Oceanobacillus sojae</name>
    <dbReference type="NCBI Taxonomy" id="582851"/>
    <lineage>
        <taxon>Bacteria</taxon>
        <taxon>Bacillati</taxon>
        <taxon>Bacillota</taxon>
        <taxon>Bacilli</taxon>
        <taxon>Bacillales</taxon>
        <taxon>Bacillaceae</taxon>
        <taxon>Oceanobacillus</taxon>
    </lineage>
</organism>
<dbReference type="RefSeq" id="WP_147207914.1">
    <property type="nucleotide sequence ID" value="NZ_BJYM01000001.1"/>
</dbReference>
<dbReference type="Gene3D" id="3.30.70.1070">
    <property type="entry name" value="Sporulation related repeat"/>
    <property type="match status" value="1"/>
</dbReference>
<keyword evidence="1" id="KW-0472">Membrane</keyword>
<dbReference type="PROSITE" id="PS51724">
    <property type="entry name" value="SPOR"/>
    <property type="match status" value="1"/>
</dbReference>
<name>A0A511ZDI9_9BACI</name>
<dbReference type="AlphaFoldDB" id="A0A511ZDI9"/>
<evidence type="ECO:0000313" key="4">
    <source>
        <dbReference type="Proteomes" id="UP000321558"/>
    </source>
</evidence>
<reference evidence="3 4" key="1">
    <citation type="submission" date="2019-07" db="EMBL/GenBank/DDBJ databases">
        <title>Whole genome shotgun sequence of Oceanobacillus sojae NBRC 105379.</title>
        <authorList>
            <person name="Hosoyama A."/>
            <person name="Uohara A."/>
            <person name="Ohji S."/>
            <person name="Ichikawa N."/>
        </authorList>
    </citation>
    <scope>NUCLEOTIDE SEQUENCE [LARGE SCALE GENOMIC DNA]</scope>
    <source>
        <strain evidence="3 4">NBRC 105379</strain>
    </source>
</reference>
<accession>A0A511ZDI9</accession>
<comment type="caution">
    <text evidence="3">The sequence shown here is derived from an EMBL/GenBank/DDBJ whole genome shotgun (WGS) entry which is preliminary data.</text>
</comment>
<feature type="transmembrane region" description="Helical" evidence="1">
    <location>
        <begin position="66"/>
        <end position="90"/>
    </location>
</feature>
<keyword evidence="1" id="KW-0812">Transmembrane</keyword>
<feature type="domain" description="SPOR" evidence="2">
    <location>
        <begin position="129"/>
        <end position="207"/>
    </location>
</feature>
<dbReference type="EMBL" id="BJYM01000001">
    <property type="protein sequence ID" value="GEN85517.1"/>
    <property type="molecule type" value="Genomic_DNA"/>
</dbReference>
<dbReference type="Proteomes" id="UP000321558">
    <property type="component" value="Unassembled WGS sequence"/>
</dbReference>
<sequence length="288" mass="31689">MTKQKPHMIDDTKGTWTYKVKTSSKEDAVDAESAATVENEQEEPDFSTLSAVNSMNKGKPLRKINIIWKAILVSGVSAIFVGTIIGFILFRMFVQVDTPASAGNPTQGTTPVAQPEKEEAESDIVTGSLDSLETYIIQAGIFSELENADPLIESLTSLDIPTVFLEKDGQFYLMAGVGPSEEAVKSLAASLANNQADLYVKKWSTEAREIEMTEAESAWITEFQSFFDEQLKQADLNQPIADEEITVLVDKAPEGADRIAELVTSLTEMMGKPSSYQLLNWVKVYDEL</sequence>
<evidence type="ECO:0000259" key="2">
    <source>
        <dbReference type="PROSITE" id="PS51724"/>
    </source>
</evidence>
<dbReference type="OrthoDB" id="2969309at2"/>
<evidence type="ECO:0000256" key="1">
    <source>
        <dbReference type="SAM" id="Phobius"/>
    </source>
</evidence>
<evidence type="ECO:0000313" key="3">
    <source>
        <dbReference type="EMBL" id="GEN85517.1"/>
    </source>
</evidence>
<dbReference type="STRING" id="582851.GCA_900162665_02489"/>
<dbReference type="Pfam" id="PF05036">
    <property type="entry name" value="SPOR"/>
    <property type="match status" value="1"/>
</dbReference>
<keyword evidence="1" id="KW-1133">Transmembrane helix</keyword>
<dbReference type="GO" id="GO:0042834">
    <property type="term" value="F:peptidoglycan binding"/>
    <property type="evidence" value="ECO:0007669"/>
    <property type="project" value="InterPro"/>
</dbReference>
<proteinExistence type="predicted"/>